<reference evidence="2" key="2">
    <citation type="submission" date="2022-11" db="EMBL/GenBank/DDBJ databases">
        <title>Draft genome sequence of Sellimonas catena strain 12EGH17.</title>
        <authorList>
            <person name="Hisatomi A."/>
            <person name="Ohkuma M."/>
            <person name="Sakamoto M."/>
        </authorList>
    </citation>
    <scope>NUCLEOTIDE SEQUENCE</scope>
    <source>
        <strain evidence="2">12EGH17</strain>
    </source>
</reference>
<reference evidence="3" key="3">
    <citation type="submission" date="2022-11" db="EMBL/GenBank/DDBJ databases">
        <title>Draft genome sequence of Sellimonas catena strain 18CBH55.</title>
        <authorList>
            <person name="Atsushi H."/>
            <person name="Moriya O."/>
            <person name="Mitsuo S."/>
        </authorList>
    </citation>
    <scope>NUCLEOTIDE SEQUENCE</scope>
    <source>
        <strain evidence="3">18CBH55</strain>
    </source>
</reference>
<dbReference type="PANTHER" id="PTHR33295">
    <property type="entry name" value="ATPASE"/>
    <property type="match status" value="1"/>
</dbReference>
<dbReference type="Proteomes" id="UP001145145">
    <property type="component" value="Unassembled WGS sequence"/>
</dbReference>
<evidence type="ECO:0000313" key="2">
    <source>
        <dbReference type="EMBL" id="GLG03452.1"/>
    </source>
</evidence>
<evidence type="ECO:0000313" key="3">
    <source>
        <dbReference type="EMBL" id="GLG90069.1"/>
    </source>
</evidence>
<dbReference type="Proteomes" id="UP001145094">
    <property type="component" value="Unassembled WGS sequence"/>
</dbReference>
<dbReference type="EMBL" id="BSBO01000004">
    <property type="protein sequence ID" value="GLG03452.1"/>
    <property type="molecule type" value="Genomic_DNA"/>
</dbReference>
<keyword evidence="4" id="KW-1185">Reference proteome</keyword>
<dbReference type="InterPro" id="IPR025420">
    <property type="entry name" value="DUF4143"/>
</dbReference>
<reference evidence="2" key="1">
    <citation type="submission" date="2022-11" db="EMBL/GenBank/DDBJ databases">
        <title>Draft genome sequence of Sellimonas catena strain 12EGH17.</title>
        <authorList>
            <person name="Atsushi H."/>
            <person name="Moriya O."/>
            <person name="Mitsuo S."/>
        </authorList>
    </citation>
    <scope>NUCLEOTIDE SEQUENCE</scope>
    <source>
        <strain evidence="2">12EGH17</strain>
    </source>
</reference>
<evidence type="ECO:0000313" key="4">
    <source>
        <dbReference type="Proteomes" id="UP001145145"/>
    </source>
</evidence>
<dbReference type="Pfam" id="PF13635">
    <property type="entry name" value="DUF4143"/>
    <property type="match status" value="1"/>
</dbReference>
<feature type="domain" description="DUF4143" evidence="1">
    <location>
        <begin position="19"/>
        <end position="99"/>
    </location>
</feature>
<dbReference type="EMBL" id="BSCH01000008">
    <property type="protein sequence ID" value="GLG90069.1"/>
    <property type="molecule type" value="Genomic_DNA"/>
</dbReference>
<reference evidence="2 4" key="5">
    <citation type="journal article" date="2023" name="Int. J. Syst. Evol. Microbiol.">
        <title>Sellimonas catena sp. nov., isolated from human faeces.</title>
        <authorList>
            <person name="Hisatomi A."/>
            <person name="Ohkuma M."/>
            <person name="Sakamoto M."/>
        </authorList>
    </citation>
    <scope>NUCLEOTIDE SEQUENCE [LARGE SCALE GENOMIC DNA]</scope>
    <source>
        <strain evidence="2 4">12EGH17</strain>
        <strain evidence="3">18CBH55</strain>
    </source>
</reference>
<proteinExistence type="predicted"/>
<name>A0A9W6C680_9FIRM</name>
<sequence length="150" mass="17209">MVWLEKGPEHPLPVFDRLDAFKLFLMDTGLLKHMVGIDNSAILLKADYQFKGALTENYVLQQLKGQFSVEPRYYSTSREEIDFIVQHGMETVPIEVKAGADKSAASFKNYIKKYNLCGTSIKKRISKRWYNYQYSALSGRKTSGIFRLVA</sequence>
<organism evidence="2 4">
    <name type="scientific">Sellimonas catena</name>
    <dbReference type="NCBI Taxonomy" id="2994035"/>
    <lineage>
        <taxon>Bacteria</taxon>
        <taxon>Bacillati</taxon>
        <taxon>Bacillota</taxon>
        <taxon>Clostridia</taxon>
        <taxon>Lachnospirales</taxon>
        <taxon>Lachnospiraceae</taxon>
        <taxon>Sellimonas</taxon>
    </lineage>
</organism>
<protein>
    <recommendedName>
        <fullName evidence="1">DUF4143 domain-containing protein</fullName>
    </recommendedName>
</protein>
<accession>A0A9W6C680</accession>
<evidence type="ECO:0000259" key="1">
    <source>
        <dbReference type="Pfam" id="PF13635"/>
    </source>
</evidence>
<dbReference type="PANTHER" id="PTHR33295:SF7">
    <property type="entry name" value="ATPASE"/>
    <property type="match status" value="1"/>
</dbReference>
<reference evidence="3" key="4">
    <citation type="submission" date="2022-11" db="EMBL/GenBank/DDBJ databases">
        <title>Draft genome sequence of Sellimonas catena strain 18CBH55.</title>
        <authorList>
            <person name="Hisatomi A."/>
            <person name="Ohkuma M."/>
            <person name="Sakamoto M."/>
        </authorList>
    </citation>
    <scope>NUCLEOTIDE SEQUENCE</scope>
    <source>
        <strain evidence="3">18CBH55</strain>
    </source>
</reference>
<dbReference type="RefSeq" id="WP_281845012.1">
    <property type="nucleotide sequence ID" value="NZ_BSBO01000004.1"/>
</dbReference>
<gene>
    <name evidence="2" type="ORF">Selli1_06260</name>
    <name evidence="3" type="ORF">Selli2_14960</name>
</gene>
<comment type="caution">
    <text evidence="2">The sequence shown here is derived from an EMBL/GenBank/DDBJ whole genome shotgun (WGS) entry which is preliminary data.</text>
</comment>
<dbReference type="AlphaFoldDB" id="A0A9W6C680"/>